<gene>
    <name evidence="6" type="ORF">MPDQ_003417</name>
</gene>
<evidence type="ECO:0000313" key="7">
    <source>
        <dbReference type="Proteomes" id="UP000319663"/>
    </source>
</evidence>
<protein>
    <recommendedName>
        <fullName evidence="8">Transcription factor domain-containing protein</fullName>
    </recommendedName>
</protein>
<keyword evidence="2" id="KW-0479">Metal-binding</keyword>
<sequence>MQSESITPGLLDIPDLPILNGIENPMLQIPEATESHQLNQTCMPGQSFTNEFQWEMIGLGLEEPLPTQDIIDELKGRAIMVNLPASEEAFMQNKPESTPRLDDALLGDGISSLSSIGGVVLMASLLGRNLSHLHRPDEQDREHDLNGEFWKRHRAYDNILLNIALSLPSHLRLPAGIGDPNVIFCNLGLHTATICLHQAAIFKAEKNKLPVQIITESKRRCIVAADQTSSLLKMICHTDLSGANPFMAFCIYASARVFIQYLRSRPHDLTARSSLEFIVNILKALKRKNPLSESFLMQLDVDMEGIGFQIPGLTRTPPVTSVACNSPLNVPDPSRFTVSDPSSSNIFTDSLPLDITSTNTSGGSHPLSTVPMPEEAQYINPMAFQNSNPIAGSAHLTHSSSPGGAREMDLSEEPRTVFSAWDSLSTPIPDLGNIGTPDSATEAQWAQILNESGWESWRG</sequence>
<reference evidence="6 7" key="1">
    <citation type="submission" date="2019-06" db="EMBL/GenBank/DDBJ databases">
        <title>Wine fermentation using esterase from Monascus purpureus.</title>
        <authorList>
            <person name="Geng C."/>
            <person name="Zhang Y."/>
        </authorList>
    </citation>
    <scope>NUCLEOTIDE SEQUENCE [LARGE SCALE GENOMIC DNA]</scope>
    <source>
        <strain evidence="6">HQ1</strain>
    </source>
</reference>
<name>A0A507QIY0_MONPU</name>
<evidence type="ECO:0000313" key="6">
    <source>
        <dbReference type="EMBL" id="TQB68448.1"/>
    </source>
</evidence>
<dbReference type="STRING" id="5098.A0A507QIY0"/>
<dbReference type="InterPro" id="IPR050815">
    <property type="entry name" value="TF_fung"/>
</dbReference>
<dbReference type="GO" id="GO:0005634">
    <property type="term" value="C:nucleus"/>
    <property type="evidence" value="ECO:0007669"/>
    <property type="project" value="UniProtKB-SubCell"/>
</dbReference>
<evidence type="ECO:0000256" key="2">
    <source>
        <dbReference type="ARBA" id="ARBA00022723"/>
    </source>
</evidence>
<evidence type="ECO:0008006" key="8">
    <source>
        <dbReference type="Google" id="ProtNLM"/>
    </source>
</evidence>
<evidence type="ECO:0000256" key="4">
    <source>
        <dbReference type="ARBA" id="ARBA00023163"/>
    </source>
</evidence>
<evidence type="ECO:0000256" key="5">
    <source>
        <dbReference type="ARBA" id="ARBA00023242"/>
    </source>
</evidence>
<dbReference type="CDD" id="cd12148">
    <property type="entry name" value="fungal_TF_MHR"/>
    <property type="match status" value="1"/>
</dbReference>
<keyword evidence="4" id="KW-0804">Transcription</keyword>
<dbReference type="GO" id="GO:0000981">
    <property type="term" value="F:DNA-binding transcription factor activity, RNA polymerase II-specific"/>
    <property type="evidence" value="ECO:0007669"/>
    <property type="project" value="InterPro"/>
</dbReference>
<dbReference type="AlphaFoldDB" id="A0A507QIY0"/>
<keyword evidence="7" id="KW-1185">Reference proteome</keyword>
<dbReference type="PANTHER" id="PTHR47338">
    <property type="entry name" value="ZN(II)2CYS6 TRANSCRIPTION FACTOR (EUROFUNG)-RELATED"/>
    <property type="match status" value="1"/>
</dbReference>
<dbReference type="Proteomes" id="UP000319663">
    <property type="component" value="Unassembled WGS sequence"/>
</dbReference>
<comment type="subcellular location">
    <subcellularLocation>
        <location evidence="1">Nucleus</location>
    </subcellularLocation>
</comment>
<evidence type="ECO:0000256" key="3">
    <source>
        <dbReference type="ARBA" id="ARBA00023015"/>
    </source>
</evidence>
<organism evidence="6 7">
    <name type="scientific">Monascus purpureus</name>
    <name type="common">Red mold</name>
    <name type="synonym">Monascus anka</name>
    <dbReference type="NCBI Taxonomy" id="5098"/>
    <lineage>
        <taxon>Eukaryota</taxon>
        <taxon>Fungi</taxon>
        <taxon>Dikarya</taxon>
        <taxon>Ascomycota</taxon>
        <taxon>Pezizomycotina</taxon>
        <taxon>Eurotiomycetes</taxon>
        <taxon>Eurotiomycetidae</taxon>
        <taxon>Eurotiales</taxon>
        <taxon>Aspergillaceae</taxon>
        <taxon>Monascus</taxon>
    </lineage>
</organism>
<keyword evidence="5" id="KW-0539">Nucleus</keyword>
<dbReference type="PANTHER" id="PTHR47338:SF10">
    <property type="entry name" value="TRANSCRIPTION FACTOR DOMAIN-CONTAINING PROTEIN-RELATED"/>
    <property type="match status" value="1"/>
</dbReference>
<accession>A0A507QIY0</accession>
<proteinExistence type="predicted"/>
<dbReference type="GO" id="GO:0046872">
    <property type="term" value="F:metal ion binding"/>
    <property type="evidence" value="ECO:0007669"/>
    <property type="project" value="UniProtKB-KW"/>
</dbReference>
<keyword evidence="3" id="KW-0805">Transcription regulation</keyword>
<comment type="caution">
    <text evidence="6">The sequence shown here is derived from an EMBL/GenBank/DDBJ whole genome shotgun (WGS) entry which is preliminary data.</text>
</comment>
<evidence type="ECO:0000256" key="1">
    <source>
        <dbReference type="ARBA" id="ARBA00004123"/>
    </source>
</evidence>
<dbReference type="EMBL" id="VIFY01000216">
    <property type="protein sequence ID" value="TQB68448.1"/>
    <property type="molecule type" value="Genomic_DNA"/>
</dbReference>